<gene>
    <name evidence="1" type="ORF">EYY89_08215</name>
</gene>
<reference evidence="1 2" key="1">
    <citation type="submission" date="2019-02" db="EMBL/GenBank/DDBJ databases">
        <title>Comparative genomic analysis of the Hafnia genus genomes.</title>
        <authorList>
            <person name="Zhiqiu Y."/>
            <person name="Chao Y."/>
            <person name="Yuhui D."/>
            <person name="Di H."/>
            <person name="Bin L."/>
        </authorList>
    </citation>
    <scope>NUCLEOTIDE SEQUENCE [LARGE SCALE GENOMIC DNA]</scope>
    <source>
        <strain evidence="1 2">PCM_1194</strain>
    </source>
</reference>
<dbReference type="EMBL" id="SITD01000045">
    <property type="protein sequence ID" value="TBM28584.1"/>
    <property type="molecule type" value="Genomic_DNA"/>
</dbReference>
<dbReference type="Proteomes" id="UP000293380">
    <property type="component" value="Unassembled WGS sequence"/>
</dbReference>
<evidence type="ECO:0000313" key="1">
    <source>
        <dbReference type="EMBL" id="TBM28584.1"/>
    </source>
</evidence>
<name>A0A4Q9ESY9_9GAMM</name>
<comment type="caution">
    <text evidence="1">The sequence shown here is derived from an EMBL/GenBank/DDBJ whole genome shotgun (WGS) entry which is preliminary data.</text>
</comment>
<proteinExistence type="predicted"/>
<dbReference type="RefSeq" id="WP_130959379.1">
    <property type="nucleotide sequence ID" value="NZ_SITD01000045.1"/>
</dbReference>
<dbReference type="AlphaFoldDB" id="A0A4Q9ESY9"/>
<accession>A0A4Q9ESY9</accession>
<protein>
    <recommendedName>
        <fullName evidence="3">Secretoglobin family protein</fullName>
    </recommendedName>
</protein>
<organism evidence="1 2">
    <name type="scientific">Hafnia paralvei</name>
    <dbReference type="NCBI Taxonomy" id="546367"/>
    <lineage>
        <taxon>Bacteria</taxon>
        <taxon>Pseudomonadati</taxon>
        <taxon>Pseudomonadota</taxon>
        <taxon>Gammaproteobacteria</taxon>
        <taxon>Enterobacterales</taxon>
        <taxon>Hafniaceae</taxon>
        <taxon>Hafnia</taxon>
    </lineage>
</organism>
<sequence length="191" mass="22773">MQDTIARYDFLLKTYQSWLTDLTKLTVRHGICHQNIYPSHYLTLSTLYFPDTGPVPGIVPQCLYRMIYNKTKPEPLSIQNDLRLSLETDGQLLFTHGGLEGVLLSECVRLKQRSLANKLISLFQQFNNVEYRHKLVWLFWYDRMLGAPLDDWLENLKKMNDEEFCFWLLQRQEENSELTHLMDEYVNFTHY</sequence>
<evidence type="ECO:0008006" key="3">
    <source>
        <dbReference type="Google" id="ProtNLM"/>
    </source>
</evidence>
<evidence type="ECO:0000313" key="2">
    <source>
        <dbReference type="Proteomes" id="UP000293380"/>
    </source>
</evidence>